<dbReference type="EMBL" id="JANYMP010000041">
    <property type="protein sequence ID" value="MCS7484092.1"/>
    <property type="molecule type" value="Genomic_DNA"/>
</dbReference>
<gene>
    <name evidence="2" type="ORF">NZH93_45280</name>
</gene>
<accession>A0A9X2VXA2</accession>
<dbReference type="Proteomes" id="UP001141259">
    <property type="component" value="Unassembled WGS sequence"/>
</dbReference>
<sequence>MRTPSRLRLLAVTVGLAAAAVIAAPATSSAQDAPRAGLFLCQSSLLKLSSQSWTQANPPLNPCADDFRALDRQDISVSIFRLQTSLIDVRTDQTPDVLTASPPAANDLAFASARVASIRLTGTSIGTIEFGAVHADATTTCVPGDGGLVPTFASRSTIATLRINGTPVLNLTGPVNIPLSFGTLRLNQTETTSTGLVRRGAVWDTPLFDVILAEAKVSVSGNPCRA</sequence>
<protein>
    <submittedName>
        <fullName evidence="2">Uncharacterized protein</fullName>
    </submittedName>
</protein>
<evidence type="ECO:0000313" key="2">
    <source>
        <dbReference type="EMBL" id="MCS7484092.1"/>
    </source>
</evidence>
<feature type="chain" id="PRO_5040839168" evidence="1">
    <location>
        <begin position="31"/>
        <end position="226"/>
    </location>
</feature>
<keyword evidence="1" id="KW-0732">Signal</keyword>
<feature type="signal peptide" evidence="1">
    <location>
        <begin position="1"/>
        <end position="30"/>
    </location>
</feature>
<comment type="caution">
    <text evidence="2">The sequence shown here is derived from an EMBL/GenBank/DDBJ whole genome shotgun (WGS) entry which is preliminary data.</text>
</comment>
<evidence type="ECO:0000256" key="1">
    <source>
        <dbReference type="SAM" id="SignalP"/>
    </source>
</evidence>
<evidence type="ECO:0000313" key="3">
    <source>
        <dbReference type="Proteomes" id="UP001141259"/>
    </source>
</evidence>
<dbReference type="NCBIfam" id="NF040603">
    <property type="entry name" value="choice_anch_P"/>
    <property type="match status" value="1"/>
</dbReference>
<keyword evidence="3" id="KW-1185">Reference proteome</keyword>
<reference evidence="2" key="1">
    <citation type="submission" date="2022-08" db="EMBL/GenBank/DDBJ databases">
        <authorList>
            <person name="Tistechok S."/>
            <person name="Samborskyy M."/>
            <person name="Roman I."/>
        </authorList>
    </citation>
    <scope>NUCLEOTIDE SEQUENCE</scope>
    <source>
        <strain evidence="2">DSM 103496</strain>
    </source>
</reference>
<organism evidence="2 3">
    <name type="scientific">Umezawaea endophytica</name>
    <dbReference type="NCBI Taxonomy" id="1654476"/>
    <lineage>
        <taxon>Bacteria</taxon>
        <taxon>Bacillati</taxon>
        <taxon>Actinomycetota</taxon>
        <taxon>Actinomycetes</taxon>
        <taxon>Pseudonocardiales</taxon>
        <taxon>Pseudonocardiaceae</taxon>
        <taxon>Umezawaea</taxon>
    </lineage>
</organism>
<dbReference type="RefSeq" id="WP_259629546.1">
    <property type="nucleotide sequence ID" value="NZ_JANYMP010000041.1"/>
</dbReference>
<dbReference type="AlphaFoldDB" id="A0A9X2VXA2"/>
<name>A0A9X2VXA2_9PSEU</name>
<proteinExistence type="predicted"/>